<dbReference type="AlphaFoldDB" id="A0A432MME7"/>
<proteinExistence type="predicted"/>
<dbReference type="RefSeq" id="WP_126724763.1">
    <property type="nucleotide sequence ID" value="NZ_RYZH01000012.1"/>
</dbReference>
<dbReference type="Proteomes" id="UP000280296">
    <property type="component" value="Unassembled WGS sequence"/>
</dbReference>
<keyword evidence="2" id="KW-1185">Reference proteome</keyword>
<comment type="caution">
    <text evidence="1">The sequence shown here is derived from an EMBL/GenBank/DDBJ whole genome shotgun (WGS) entry which is preliminary data.</text>
</comment>
<gene>
    <name evidence="1" type="ORF">TsocGM_07880</name>
</gene>
<dbReference type="EMBL" id="RYZH01000012">
    <property type="protein sequence ID" value="RUL88248.1"/>
    <property type="molecule type" value="Genomic_DNA"/>
</dbReference>
<evidence type="ECO:0000313" key="2">
    <source>
        <dbReference type="Proteomes" id="UP000280296"/>
    </source>
</evidence>
<sequence length="68" mass="7068">MRSLLFPTSSALRLLVALGGETFLFAVARRDGPTDATFTRAEPGEGQALVEVLGEGGTIDTRNGSGTD</sequence>
<accession>A0A432MME7</accession>
<reference evidence="1 2" key="1">
    <citation type="submission" date="2018-12" db="EMBL/GenBank/DDBJ databases">
        <authorList>
            <person name="Toschakov S.V."/>
        </authorList>
    </citation>
    <scope>NUCLEOTIDE SEQUENCE [LARGE SCALE GENOMIC DNA]</scope>
    <source>
        <strain evidence="1 2">GM2012</strain>
    </source>
</reference>
<organism evidence="1 2">
    <name type="scientific">Tautonia sociabilis</name>
    <dbReference type="NCBI Taxonomy" id="2080755"/>
    <lineage>
        <taxon>Bacteria</taxon>
        <taxon>Pseudomonadati</taxon>
        <taxon>Planctomycetota</taxon>
        <taxon>Planctomycetia</taxon>
        <taxon>Isosphaerales</taxon>
        <taxon>Isosphaeraceae</taxon>
        <taxon>Tautonia</taxon>
    </lineage>
</organism>
<reference evidence="1 2" key="2">
    <citation type="submission" date="2019-01" db="EMBL/GenBank/DDBJ databases">
        <title>Tautonia sociabilis, a novel thermotolerant planctomycete of Isosphaeraceae family, isolated from a 4000 m deep subterranean habitat.</title>
        <authorList>
            <person name="Kovaleva O.L."/>
            <person name="Elcheninov A.G."/>
            <person name="Van Heerden E."/>
            <person name="Toshchakov S.V."/>
            <person name="Novikov A."/>
            <person name="Bonch-Osmolovskaya E.A."/>
            <person name="Kublanov I.V."/>
        </authorList>
    </citation>
    <scope>NUCLEOTIDE SEQUENCE [LARGE SCALE GENOMIC DNA]</scope>
    <source>
        <strain evidence="1 2">GM2012</strain>
    </source>
</reference>
<protein>
    <submittedName>
        <fullName evidence="1">Uncharacterized protein</fullName>
    </submittedName>
</protein>
<name>A0A432MME7_9BACT</name>
<evidence type="ECO:0000313" key="1">
    <source>
        <dbReference type="EMBL" id="RUL88248.1"/>
    </source>
</evidence>